<protein>
    <submittedName>
        <fullName evidence="1">Uncharacterized protein</fullName>
    </submittedName>
</protein>
<name>A0ABS5VVF1_9BACT</name>
<evidence type="ECO:0000313" key="2">
    <source>
        <dbReference type="Proteomes" id="UP000772618"/>
    </source>
</evidence>
<keyword evidence="2" id="KW-1185">Reference proteome</keyword>
<proteinExistence type="predicted"/>
<dbReference type="Proteomes" id="UP000772618">
    <property type="component" value="Unassembled WGS sequence"/>
</dbReference>
<comment type="caution">
    <text evidence="1">The sequence shown here is derived from an EMBL/GenBank/DDBJ whole genome shotgun (WGS) entry which is preliminary data.</text>
</comment>
<dbReference type="EMBL" id="JAHESD010000055">
    <property type="protein sequence ID" value="MBT1705418.1"/>
    <property type="molecule type" value="Genomic_DNA"/>
</dbReference>
<sequence>MFSNSDSTKVILTSAEEVPPEVKAEIYRAFQGLDYKDDASVIFDPILLPNVLLADSTLEKRNHAHSLLEEVKNGQRYLETLDALSEIELPVGIVKSGGAVDYSILIDRMTFNTKGAIMEVYVSLELPQTGDRIAFNGKIPLSKEGGISGEAKVLLVGDHHIKFSNSTLLTIKGTNNTYVAFDCNGFKGISIEAEVQFSRELIVPEDAKGNVKQGDERVKVTFTTYAQSLNDLMVGVTIPPFQVNGLKGFGFTVNQAFMDWSDLANPPGISFPPGYTSPFLEAGHSKLWQGFYLQRLEVRLPPSFTKKRSDGSRITIGVEKMILDDLGFTGTVFGEHVLEGGDMSGWGYSLDRVALGFVTNQVQGFELNGTISIPKLKNKQDGSATKLAYVALRSADGNYQFSVTIKNEMKLPFLVADLNLGAGSTVTVKEKDNKFYPSATLNGELTINALSKGPKASFNSIRFEGLTISSEEPNFDIKALGFGKEGQASSVSKFPVAINNIMVRKDANRIGLGFDLTINIGGSAEEGGFGGTAALVVWGKREIIPIVDESGKVIGNDQDDLKFDKVEISGVGVNYKKPGVIEIAGMIRFFDEDPVYGDGFKGSVSGKIQTISLQVEALFGKTSDYRYWYADALIGFENGVPLAPGFSAYGFGGGFYSKMKQSTNSISTLGKSASGITYIPDSNTTGIKAMVKFGATPSQAPYNGDVTLEVMLNRYGGINSVTFTGNVRVMTSPLPGDLTAQIREMVPAAVGDKSLDKFMELIQGQVYGSVKIHFDNINDVFHANSEIYVNVAAGLVRGVSSGNKAGWAVMHFSKDEWYFLVGTPDQPIGLEILRSIKVRSYFMLGKNLPGSPPPPDQVSEILGGRNLDYMRDLNAAEAGLGLAFGLHFGVDTGDLRFLMFYGRFSAGIGTDMMVKKYGREYHCEGSNDPIGINGWFANGQAYAFVQGKIGIKVKLRFYKGNYEILSIGAAAILQAKGPNPFWMKGIVGGYYRILGGLVKGNCKFEVTIGKDCKVVGESNPLEDVNIIAEMSPVKGSGEVDVFNAPQTAFNIPIGEVFDITDIENRKRSFRGKLVEFNVYDGKDPLPGSLRWNDEQDVVAFDSRDVLPPRKELRAFIKITFEEFINGVWKTVVFDGKEVEETSETNFTTGDAPDYIPASNVAVSYPMFGHFNFYPREYDKGFIQLRKGQPYLFTPGADWIQTLHMTNVETQTYTETTLSYNVEDKRVNFIIPSEGLQNEKMYNLIVLNIPRQAGVIDANVQRVETEIKDAGDATLTTKKIEGDLALRDAKTVYAAPFRTSKYNTLGDKVRSISMGSTMRIPTPAGDLVELISYLQGDESFDQYELQRNNEYPAMVQPRAVISENSWYNQYVHPLVYEGYPMLGSIYTSRDTTLLGLPPIRAVFLEQFGNPPIVEEGSSVATASSLTGNIHYDLMRPIYADYRSLQQQVANYVVDKPERLTDRFVSILTKTFPFPKYGKYKVRLNYVIPHINKTTSSHEWELFNAIPD</sequence>
<reference evidence="1 2" key="1">
    <citation type="submission" date="2021-05" db="EMBL/GenBank/DDBJ databases">
        <title>A Polyphasic approach of four new species of the genus Ohtaekwangia: Ohtaekwangia histidinii sp. nov., Ohtaekwangia cretensis sp. nov., Ohtaekwangia indiensis sp. nov., Ohtaekwangia reichenbachii sp. nov. from diverse environment.</title>
        <authorList>
            <person name="Octaviana S."/>
        </authorList>
    </citation>
    <scope>NUCLEOTIDE SEQUENCE [LARGE SCALE GENOMIC DNA]</scope>
    <source>
        <strain evidence="1 2">PWU20</strain>
    </source>
</reference>
<accession>A0ABS5VVF1</accession>
<evidence type="ECO:0000313" key="1">
    <source>
        <dbReference type="EMBL" id="MBT1705418.1"/>
    </source>
</evidence>
<gene>
    <name evidence="1" type="ORF">KK060_19160</name>
</gene>
<organism evidence="1 2">
    <name type="scientific">Chryseosolibacter indicus</name>
    <dbReference type="NCBI Taxonomy" id="2782351"/>
    <lineage>
        <taxon>Bacteria</taxon>
        <taxon>Pseudomonadati</taxon>
        <taxon>Bacteroidota</taxon>
        <taxon>Cytophagia</taxon>
        <taxon>Cytophagales</taxon>
        <taxon>Chryseotaleaceae</taxon>
        <taxon>Chryseosolibacter</taxon>
    </lineage>
</organism>